<evidence type="ECO:0000313" key="2">
    <source>
        <dbReference type="EMBL" id="KAJ4313167.1"/>
    </source>
</evidence>
<dbReference type="InterPro" id="IPR000073">
    <property type="entry name" value="AB_hydrolase_1"/>
</dbReference>
<keyword evidence="3" id="KW-1185">Reference proteome</keyword>
<protein>
    <recommendedName>
        <fullName evidence="1">AB hydrolase-1 domain-containing protein</fullName>
    </recommendedName>
</protein>
<dbReference type="SUPFAM" id="SSF53474">
    <property type="entry name" value="alpha/beta-Hydrolases"/>
    <property type="match status" value="1"/>
</dbReference>
<feature type="domain" description="AB hydrolase-1" evidence="1">
    <location>
        <begin position="33"/>
        <end position="264"/>
    </location>
</feature>
<organism evidence="2 3">
    <name type="scientific">Fusarium piperis</name>
    <dbReference type="NCBI Taxonomy" id="1435070"/>
    <lineage>
        <taxon>Eukaryota</taxon>
        <taxon>Fungi</taxon>
        <taxon>Dikarya</taxon>
        <taxon>Ascomycota</taxon>
        <taxon>Pezizomycotina</taxon>
        <taxon>Sordariomycetes</taxon>
        <taxon>Hypocreomycetidae</taxon>
        <taxon>Hypocreales</taxon>
        <taxon>Nectriaceae</taxon>
        <taxon>Fusarium</taxon>
        <taxon>Fusarium solani species complex</taxon>
    </lineage>
</organism>
<evidence type="ECO:0000313" key="3">
    <source>
        <dbReference type="Proteomes" id="UP001140502"/>
    </source>
</evidence>
<gene>
    <name evidence="2" type="ORF">N0V84_009546</name>
</gene>
<dbReference type="Proteomes" id="UP001140502">
    <property type="component" value="Unassembled WGS sequence"/>
</dbReference>
<comment type="caution">
    <text evidence="2">The sequence shown here is derived from an EMBL/GenBank/DDBJ whole genome shotgun (WGS) entry which is preliminary data.</text>
</comment>
<proteinExistence type="predicted"/>
<name>A0A9W8W606_9HYPO</name>
<dbReference type="OrthoDB" id="408373at2759"/>
<reference evidence="2" key="1">
    <citation type="submission" date="2022-10" db="EMBL/GenBank/DDBJ databases">
        <title>Tapping the CABI collections for fungal endophytes: first genome assemblies for Collariella, Neodidymelliopsis, Ascochyta clinopodiicola, Didymella pomorum, Didymosphaeria variabile, Neocosmospora piperis and Neocucurbitaria cava.</title>
        <authorList>
            <person name="Hill R."/>
        </authorList>
    </citation>
    <scope>NUCLEOTIDE SEQUENCE</scope>
    <source>
        <strain evidence="2">IMI 366586</strain>
    </source>
</reference>
<evidence type="ECO:0000259" key="1">
    <source>
        <dbReference type="Pfam" id="PF00561"/>
    </source>
</evidence>
<dbReference type="Gene3D" id="3.40.50.1820">
    <property type="entry name" value="alpha/beta hydrolase"/>
    <property type="match status" value="1"/>
</dbReference>
<dbReference type="Pfam" id="PF00561">
    <property type="entry name" value="Abhydrolase_1"/>
    <property type="match status" value="1"/>
</dbReference>
<dbReference type="EMBL" id="JAPEUR010000266">
    <property type="protein sequence ID" value="KAJ4313167.1"/>
    <property type="molecule type" value="Genomic_DNA"/>
</dbReference>
<dbReference type="InterPro" id="IPR029058">
    <property type="entry name" value="AB_hydrolase_fold"/>
</dbReference>
<dbReference type="AlphaFoldDB" id="A0A9W8W606"/>
<accession>A0A9W8W606</accession>
<sequence>MFEQFEPFSITTQQQPEIVISGVRSNNAASGLPPLLLLHGYPQTIHIWHRVAPQLTSRYQVVIPYLRGYGTSSKPVEVDAYAKSVMAKDFIEVMNQLGFDDFYICAHDRGARVAHKLCVDHPKRVRKAMLLDICPTLAMFEATNMGIAKSYFHWFLMLQKEPLPEMMISANPRKFAELFMGGRHAEGFKVFDERCFEEYVKLLEDPAAVHGMCQDYRASATLDMEEQRDDLKNGRLIRCPLFVIWGKESAIDKHFNALEEWRAVTDKGFPVEGYSVDSAHYVPECASDAVVAEALRFFV</sequence>
<dbReference type="PANTHER" id="PTHR43329">
    <property type="entry name" value="EPOXIDE HYDROLASE"/>
    <property type="match status" value="1"/>
</dbReference>